<reference evidence="3 4" key="1">
    <citation type="submission" date="2020-06" db="EMBL/GenBank/DDBJ databases">
        <title>NJ-3-1, isolated from saline soil.</title>
        <authorList>
            <person name="Cui H.L."/>
            <person name="Shi X."/>
        </authorList>
    </citation>
    <scope>NUCLEOTIDE SEQUENCE [LARGE SCALE GENOMIC DNA]</scope>
    <source>
        <strain evidence="3 4">NJ-3-1</strain>
    </source>
</reference>
<dbReference type="PROSITE" id="PS50850">
    <property type="entry name" value="MFS"/>
    <property type="match status" value="1"/>
</dbReference>
<organism evidence="3 4">
    <name type="scientific">Halorarum salinum</name>
    <dbReference type="NCBI Taxonomy" id="2743089"/>
    <lineage>
        <taxon>Archaea</taxon>
        <taxon>Methanobacteriati</taxon>
        <taxon>Methanobacteriota</taxon>
        <taxon>Stenosarchaea group</taxon>
        <taxon>Halobacteria</taxon>
        <taxon>Halobacteriales</taxon>
        <taxon>Haloferacaceae</taxon>
        <taxon>Halorarum</taxon>
    </lineage>
</organism>
<feature type="transmembrane region" description="Helical" evidence="1">
    <location>
        <begin position="175"/>
        <end position="194"/>
    </location>
</feature>
<feature type="transmembrane region" description="Helical" evidence="1">
    <location>
        <begin position="230"/>
        <end position="253"/>
    </location>
</feature>
<dbReference type="EMBL" id="CP058579">
    <property type="protein sequence ID" value="QLG62121.1"/>
    <property type="molecule type" value="Genomic_DNA"/>
</dbReference>
<feature type="transmembrane region" description="Helical" evidence="1">
    <location>
        <begin position="390"/>
        <end position="411"/>
    </location>
</feature>
<feature type="transmembrane region" description="Helical" evidence="1">
    <location>
        <begin position="82"/>
        <end position="101"/>
    </location>
</feature>
<feature type="transmembrane region" description="Helical" evidence="1">
    <location>
        <begin position="16"/>
        <end position="39"/>
    </location>
</feature>
<evidence type="ECO:0000313" key="3">
    <source>
        <dbReference type="EMBL" id="QLG62121.1"/>
    </source>
</evidence>
<proteinExistence type="predicted"/>
<evidence type="ECO:0000256" key="1">
    <source>
        <dbReference type="SAM" id="Phobius"/>
    </source>
</evidence>
<dbReference type="GeneID" id="56037876"/>
<dbReference type="KEGG" id="halu:HUG12_10415"/>
<sequence>MRSPSSLVRAVPRETVFVVGIVSGSHVVNHMYLVLFPPILGVLAADFDVSLAQLGVALGLQAFVNTVMQLPYGHLADARDRTLTLGLCLGVGSLGVLVVAAAPTFEWVLVGQALLGLGIAGHHPAHFPLLADATPEATRARAFSVHGFAGNLGFATPPVLITAIVAVPGLTWRHAFGLIGGVGLLYGLVAVGALRRFVSPSVRIPTRETDQEPSSTVSLRSRLRAGIDSMLAAPGILGLGVFALVASTVMWGVTTYVVVLLTDGYGLGSGLANLALSASFVVGAGFILVGGDLTDRFSPGPILVGSYVLVATFVFALASLVVPPLVAAVCAVLAGSVGSLGMPARDKLADALSARGDVGKNFAVITVGIMVGNTLAAPVFGALIESNGLRTTFGTVGAVAVLAVLVVGALVSRVDPDGTEAATA</sequence>
<feature type="transmembrane region" description="Helical" evidence="1">
    <location>
        <begin position="301"/>
        <end position="319"/>
    </location>
</feature>
<feature type="transmembrane region" description="Helical" evidence="1">
    <location>
        <begin position="362"/>
        <end position="384"/>
    </location>
</feature>
<accession>A0A7D5QDI0</accession>
<dbReference type="Gene3D" id="1.20.1250.20">
    <property type="entry name" value="MFS general substrate transporter like domains"/>
    <property type="match status" value="1"/>
</dbReference>
<dbReference type="Pfam" id="PF07690">
    <property type="entry name" value="MFS_1"/>
    <property type="match status" value="1"/>
</dbReference>
<dbReference type="PANTHER" id="PTHR43129:SF1">
    <property type="entry name" value="FOSMIDOMYCIN RESISTANCE PROTEIN"/>
    <property type="match status" value="1"/>
</dbReference>
<dbReference type="OrthoDB" id="117970at2157"/>
<dbReference type="Proteomes" id="UP000509626">
    <property type="component" value="Chromosome"/>
</dbReference>
<gene>
    <name evidence="3" type="ORF">HUG12_10415</name>
</gene>
<dbReference type="InterPro" id="IPR011701">
    <property type="entry name" value="MFS"/>
</dbReference>
<feature type="transmembrane region" description="Helical" evidence="1">
    <location>
        <begin position="148"/>
        <end position="169"/>
    </location>
</feature>
<keyword evidence="1" id="KW-0812">Transmembrane</keyword>
<dbReference type="PANTHER" id="PTHR43129">
    <property type="entry name" value="FOSMIDOMYCIN RESISTANCE PROTEIN"/>
    <property type="match status" value="1"/>
</dbReference>
<feature type="transmembrane region" description="Helical" evidence="1">
    <location>
        <begin position="51"/>
        <end position="70"/>
    </location>
</feature>
<dbReference type="GO" id="GO:0005886">
    <property type="term" value="C:plasma membrane"/>
    <property type="evidence" value="ECO:0007669"/>
    <property type="project" value="TreeGrafter"/>
</dbReference>
<dbReference type="RefSeq" id="WP_179268706.1">
    <property type="nucleotide sequence ID" value="NZ_CP058579.1"/>
</dbReference>
<protein>
    <submittedName>
        <fullName evidence="3">MFS transporter</fullName>
    </submittedName>
</protein>
<name>A0A7D5QDI0_9EURY</name>
<feature type="transmembrane region" description="Helical" evidence="1">
    <location>
        <begin position="325"/>
        <end position="342"/>
    </location>
</feature>
<dbReference type="GO" id="GO:0022857">
    <property type="term" value="F:transmembrane transporter activity"/>
    <property type="evidence" value="ECO:0007669"/>
    <property type="project" value="InterPro"/>
</dbReference>
<dbReference type="InterPro" id="IPR020846">
    <property type="entry name" value="MFS_dom"/>
</dbReference>
<feature type="transmembrane region" description="Helical" evidence="1">
    <location>
        <begin position="107"/>
        <end position="127"/>
    </location>
</feature>
<evidence type="ECO:0000313" key="4">
    <source>
        <dbReference type="Proteomes" id="UP000509626"/>
    </source>
</evidence>
<keyword evidence="1" id="KW-1133">Transmembrane helix</keyword>
<dbReference type="SUPFAM" id="SSF103473">
    <property type="entry name" value="MFS general substrate transporter"/>
    <property type="match status" value="1"/>
</dbReference>
<keyword evidence="1" id="KW-0472">Membrane</keyword>
<feature type="transmembrane region" description="Helical" evidence="1">
    <location>
        <begin position="265"/>
        <end position="289"/>
    </location>
</feature>
<dbReference type="InterPro" id="IPR036259">
    <property type="entry name" value="MFS_trans_sf"/>
</dbReference>
<feature type="domain" description="Major facilitator superfamily (MFS) profile" evidence="2">
    <location>
        <begin position="18"/>
        <end position="415"/>
    </location>
</feature>
<keyword evidence="4" id="KW-1185">Reference proteome</keyword>
<evidence type="ECO:0000259" key="2">
    <source>
        <dbReference type="PROSITE" id="PS50850"/>
    </source>
</evidence>
<dbReference type="AlphaFoldDB" id="A0A7D5QDI0"/>